<dbReference type="Proteomes" id="UP001146120">
    <property type="component" value="Unassembled WGS sequence"/>
</dbReference>
<organism evidence="2 3">
    <name type="scientific">Lagenidium giganteum</name>
    <dbReference type="NCBI Taxonomy" id="4803"/>
    <lineage>
        <taxon>Eukaryota</taxon>
        <taxon>Sar</taxon>
        <taxon>Stramenopiles</taxon>
        <taxon>Oomycota</taxon>
        <taxon>Peronosporomycetes</taxon>
        <taxon>Pythiales</taxon>
        <taxon>Pythiaceae</taxon>
    </lineage>
</organism>
<keyword evidence="1" id="KW-0732">Signal</keyword>
<evidence type="ECO:0000256" key="1">
    <source>
        <dbReference type="SAM" id="SignalP"/>
    </source>
</evidence>
<sequence length="519" mass="55681">MARLTRIASVAALVIAAVVAQEESTPALPNWIGPKVGRPIDTACYRRTYRTKSCPPGYEFDKVATCWAQCPIEYPVECGMECIPQNADCTTEVFQKISAVAKVAFNAATSGVFGELTKAHKGISRGVMCGKELYEIVQKIAQSVNQIQSSNVDSTFDQLHALVSKSDIVVIELPVAVANCLGVPVPDDLKKAPQVFEVVKRIVDGVIDSVKAGMGDHRKTTTLVNITSNAGIPAVADLKPDEIDTLKQLVHAGATCVAKVKTVIDKVVEVVKEFKKQNPSSTTDMIRFAVSHSSILLKDLPEATVMCVNTNAPDGFKTRDQILKTVHVIIDRIVDASSQNGNPVSRADYAIAVANMGLDAISLFDASGLATLAKEYVQPICGPTAFVGEIDDGPADQALGLQTIQKAFRGSTGTWTKSGDGMVKITFQSVDIYDVTVNIKSGGDLFEKVTIKKGQSAIWTRSIADLQDKTLYLDRWRPGFLGIPGTGGGSLLLWVPRSSDGGHLELMAKLNPTSFGDKL</sequence>
<dbReference type="EMBL" id="DAKRPA010000008">
    <property type="protein sequence ID" value="DBA04383.1"/>
    <property type="molecule type" value="Genomic_DNA"/>
</dbReference>
<feature type="chain" id="PRO_5043774696" evidence="1">
    <location>
        <begin position="21"/>
        <end position="519"/>
    </location>
</feature>
<reference evidence="2" key="1">
    <citation type="submission" date="2022-11" db="EMBL/GenBank/DDBJ databases">
        <authorList>
            <person name="Morgan W.R."/>
            <person name="Tartar A."/>
        </authorList>
    </citation>
    <scope>NUCLEOTIDE SEQUENCE</scope>
    <source>
        <strain evidence="2">ARSEF 373</strain>
    </source>
</reference>
<dbReference type="AlphaFoldDB" id="A0AAV2ZHW9"/>
<gene>
    <name evidence="2" type="ORF">N0F65_009979</name>
</gene>
<accession>A0AAV2ZHW9</accession>
<evidence type="ECO:0000313" key="2">
    <source>
        <dbReference type="EMBL" id="DBA04383.1"/>
    </source>
</evidence>
<evidence type="ECO:0000313" key="3">
    <source>
        <dbReference type="Proteomes" id="UP001146120"/>
    </source>
</evidence>
<keyword evidence="3" id="KW-1185">Reference proteome</keyword>
<proteinExistence type="predicted"/>
<comment type="caution">
    <text evidence="2">The sequence shown here is derived from an EMBL/GenBank/DDBJ whole genome shotgun (WGS) entry which is preliminary data.</text>
</comment>
<name>A0AAV2ZHW9_9STRA</name>
<protein>
    <submittedName>
        <fullName evidence="2">Uncharacterized protein</fullName>
    </submittedName>
</protein>
<feature type="signal peptide" evidence="1">
    <location>
        <begin position="1"/>
        <end position="20"/>
    </location>
</feature>
<reference evidence="2" key="2">
    <citation type="journal article" date="2023" name="Microbiol Resour">
        <title>Decontamination and Annotation of the Draft Genome Sequence of the Oomycete Lagenidium giganteum ARSEF 373.</title>
        <authorList>
            <person name="Morgan W.R."/>
            <person name="Tartar A."/>
        </authorList>
    </citation>
    <scope>NUCLEOTIDE SEQUENCE</scope>
    <source>
        <strain evidence="2">ARSEF 373</strain>
    </source>
</reference>